<evidence type="ECO:0000313" key="3">
    <source>
        <dbReference type="EMBL" id="KAG1788855.1"/>
    </source>
</evidence>
<dbReference type="EMBL" id="JABBWE010000064">
    <property type="protein sequence ID" value="KAG1788855.1"/>
    <property type="molecule type" value="Genomic_DNA"/>
</dbReference>
<dbReference type="InterPro" id="IPR045121">
    <property type="entry name" value="CoAse"/>
</dbReference>
<dbReference type="GO" id="GO:0010945">
    <property type="term" value="F:coenzyme A diphosphatase activity"/>
    <property type="evidence" value="ECO:0007669"/>
    <property type="project" value="InterPro"/>
</dbReference>
<dbReference type="PANTHER" id="PTHR12992">
    <property type="entry name" value="NUDIX HYDROLASE"/>
    <property type="match status" value="1"/>
</dbReference>
<comment type="caution">
    <text evidence="3">The sequence shown here is derived from an EMBL/GenBank/DDBJ whole genome shotgun (WGS) entry which is preliminary data.</text>
</comment>
<keyword evidence="2" id="KW-0472">Membrane</keyword>
<keyword evidence="2" id="KW-1133">Transmembrane helix</keyword>
<accession>A0A9P7AHC6</accession>
<feature type="transmembrane region" description="Helical" evidence="2">
    <location>
        <begin position="101"/>
        <end position="120"/>
    </location>
</feature>
<reference evidence="3" key="1">
    <citation type="journal article" date="2020" name="New Phytol.">
        <title>Comparative genomics reveals dynamic genome evolution in host specialist ectomycorrhizal fungi.</title>
        <authorList>
            <person name="Lofgren L.A."/>
            <person name="Nguyen N.H."/>
            <person name="Vilgalys R."/>
            <person name="Ruytinx J."/>
            <person name="Liao H.L."/>
            <person name="Branco S."/>
            <person name="Kuo A."/>
            <person name="LaButti K."/>
            <person name="Lipzen A."/>
            <person name="Andreopoulos W."/>
            <person name="Pangilinan J."/>
            <person name="Riley R."/>
            <person name="Hundley H."/>
            <person name="Na H."/>
            <person name="Barry K."/>
            <person name="Grigoriev I.V."/>
            <person name="Stajich J.E."/>
            <person name="Kennedy P.G."/>
        </authorList>
    </citation>
    <scope>NUCLEOTIDE SEQUENCE</scope>
    <source>
        <strain evidence="3">S12</strain>
    </source>
</reference>
<evidence type="ECO:0000256" key="2">
    <source>
        <dbReference type="SAM" id="Phobius"/>
    </source>
</evidence>
<proteinExistence type="predicted"/>
<dbReference type="InterPro" id="IPR015797">
    <property type="entry name" value="NUDIX_hydrolase-like_dom_sf"/>
</dbReference>
<organism evidence="3 4">
    <name type="scientific">Suillus plorans</name>
    <dbReference type="NCBI Taxonomy" id="116603"/>
    <lineage>
        <taxon>Eukaryota</taxon>
        <taxon>Fungi</taxon>
        <taxon>Dikarya</taxon>
        <taxon>Basidiomycota</taxon>
        <taxon>Agaricomycotina</taxon>
        <taxon>Agaricomycetes</taxon>
        <taxon>Agaricomycetidae</taxon>
        <taxon>Boletales</taxon>
        <taxon>Suillineae</taxon>
        <taxon>Suillaceae</taxon>
        <taxon>Suillus</taxon>
    </lineage>
</organism>
<dbReference type="Proteomes" id="UP000719766">
    <property type="component" value="Unassembled WGS sequence"/>
</dbReference>
<keyword evidence="2" id="KW-0812">Transmembrane</keyword>
<gene>
    <name evidence="3" type="ORF">HD556DRAFT_1496067</name>
</gene>
<protein>
    <submittedName>
        <fullName evidence="3">Uncharacterized protein</fullName>
    </submittedName>
</protein>
<evidence type="ECO:0000256" key="1">
    <source>
        <dbReference type="SAM" id="MobiDB-lite"/>
    </source>
</evidence>
<dbReference type="Gene3D" id="3.90.79.10">
    <property type="entry name" value="Nucleoside Triphosphate Pyrophosphohydrolase"/>
    <property type="match status" value="1"/>
</dbReference>
<dbReference type="RefSeq" id="XP_041156016.1">
    <property type="nucleotide sequence ID" value="XM_041308884.1"/>
</dbReference>
<dbReference type="GeneID" id="64602648"/>
<dbReference type="OrthoDB" id="10260614at2759"/>
<evidence type="ECO:0000313" key="4">
    <source>
        <dbReference type="Proteomes" id="UP000719766"/>
    </source>
</evidence>
<dbReference type="GO" id="GO:0015938">
    <property type="term" value="P:coenzyme A catabolic process"/>
    <property type="evidence" value="ECO:0007669"/>
    <property type="project" value="TreeGrafter"/>
</dbReference>
<dbReference type="SUPFAM" id="SSF55811">
    <property type="entry name" value="Nudix"/>
    <property type="match status" value="1"/>
</dbReference>
<keyword evidence="4" id="KW-1185">Reference proteome</keyword>
<feature type="region of interest" description="Disordered" evidence="1">
    <location>
        <begin position="270"/>
        <end position="300"/>
    </location>
</feature>
<dbReference type="PANTHER" id="PTHR12992:SF45">
    <property type="entry name" value="NUDIX HYDROLASE DOMAIN-CONTAINING PROTEIN"/>
    <property type="match status" value="1"/>
</dbReference>
<dbReference type="AlphaFoldDB" id="A0A9P7AHC6"/>
<name>A0A9P7AHC6_9AGAM</name>
<sequence>MELRYASIRMISCTQLEDPLKMRDRDVEVVHNIHRSSSLGVRAWRSWFHCLSGRAGDLYVLLSRRSASLRQYAGDTALPGGKVEPQDITTEDTAVPIWNSFVNLGLTCLFAVTPVVVLILDNTMQPSLNESESFPFHPYRIPDPSIPYHTTAEWEWSGGGRIRMHSFLTGREADGVKPVFGLTVSMLIYVAIWGYRRAPDFELQPQNAPTQAQQIACALLTPSNPLRLACEESDLDSSKDRDDVHLTGTNSQCKSADGSWANINDLTISDSERTGGAAGPTRRRTLRYSSSPSPPKRTGSAFMVMSKHLQRASLRVVRPRLGQFNSHTG</sequence>